<organism evidence="1 2">
    <name type="scientific">Psychroflexus salarius</name>
    <dbReference type="NCBI Taxonomy" id="1155689"/>
    <lineage>
        <taxon>Bacteria</taxon>
        <taxon>Pseudomonadati</taxon>
        <taxon>Bacteroidota</taxon>
        <taxon>Flavobacteriia</taxon>
        <taxon>Flavobacteriales</taxon>
        <taxon>Flavobacteriaceae</taxon>
        <taxon>Psychroflexus</taxon>
    </lineage>
</organism>
<dbReference type="STRING" id="1155689.SAMN05444278_101236"/>
<dbReference type="Proteomes" id="UP000184462">
    <property type="component" value="Unassembled WGS sequence"/>
</dbReference>
<gene>
    <name evidence="1" type="ORF">SAMN05444278_101236</name>
</gene>
<reference evidence="1 2" key="1">
    <citation type="submission" date="2016-11" db="EMBL/GenBank/DDBJ databases">
        <authorList>
            <person name="Jaros S."/>
            <person name="Januszkiewicz K."/>
            <person name="Wedrychowicz H."/>
        </authorList>
    </citation>
    <scope>NUCLEOTIDE SEQUENCE [LARGE SCALE GENOMIC DNA]</scope>
    <source>
        <strain evidence="1 2">DSM 25661</strain>
    </source>
</reference>
<accession>A0A1M4SMH9</accession>
<dbReference type="AlphaFoldDB" id="A0A1M4SMH9"/>
<evidence type="ECO:0000313" key="2">
    <source>
        <dbReference type="Proteomes" id="UP000184462"/>
    </source>
</evidence>
<proteinExistence type="predicted"/>
<evidence type="ECO:0008006" key="3">
    <source>
        <dbReference type="Google" id="ProtNLM"/>
    </source>
</evidence>
<protein>
    <recommendedName>
        <fullName evidence="3">tRNA_anti-like</fullName>
    </recommendedName>
</protein>
<evidence type="ECO:0000313" key="1">
    <source>
        <dbReference type="EMBL" id="SHE33416.1"/>
    </source>
</evidence>
<sequence>MSLSKKAKISLGLFVVLLVVGFISYKYVMKPPAVIEDRNVSFEGTSQDVFEKVQGNPRGWQDKVVLISGTITSKDDKGLSLNNNIYCQLKEKQYISINENIRLKGRIIGYDDLLEELKLDQCIIIQNYD</sequence>
<keyword evidence="2" id="KW-1185">Reference proteome</keyword>
<name>A0A1M4SMH9_9FLAO</name>
<dbReference type="OrthoDB" id="1449127at2"/>
<dbReference type="EMBL" id="FQTW01000001">
    <property type="protein sequence ID" value="SHE33416.1"/>
    <property type="molecule type" value="Genomic_DNA"/>
</dbReference>
<dbReference type="RefSeq" id="WP_073190862.1">
    <property type="nucleotide sequence ID" value="NZ_FQTW01000001.1"/>
</dbReference>